<dbReference type="EMBL" id="JARKIB010000155">
    <property type="protein sequence ID" value="KAJ7731027.1"/>
    <property type="molecule type" value="Genomic_DNA"/>
</dbReference>
<dbReference type="Pfam" id="PF18758">
    <property type="entry name" value="KDZ"/>
    <property type="match status" value="2"/>
</dbReference>
<dbReference type="AlphaFoldDB" id="A0AAD7HZT8"/>
<gene>
    <name evidence="4" type="ORF">B0H16DRAFT_1773254</name>
</gene>
<feature type="coiled-coil region" evidence="1">
    <location>
        <begin position="614"/>
        <end position="641"/>
    </location>
</feature>
<comment type="caution">
    <text evidence="4">The sequence shown here is derived from an EMBL/GenBank/DDBJ whole genome shotgun (WGS) entry which is preliminary data.</text>
</comment>
<dbReference type="Proteomes" id="UP001215598">
    <property type="component" value="Unassembled WGS sequence"/>
</dbReference>
<dbReference type="InterPro" id="IPR041457">
    <property type="entry name" value="CxC2_KDZ-assoc"/>
</dbReference>
<keyword evidence="1" id="KW-0175">Coiled coil</keyword>
<dbReference type="InterPro" id="IPR040521">
    <property type="entry name" value="KDZ"/>
</dbReference>
<name>A0AAD7HZT8_9AGAR</name>
<reference evidence="4" key="1">
    <citation type="submission" date="2023-03" db="EMBL/GenBank/DDBJ databases">
        <title>Massive genome expansion in bonnet fungi (Mycena s.s.) driven by repeated elements and novel gene families across ecological guilds.</title>
        <authorList>
            <consortium name="Lawrence Berkeley National Laboratory"/>
            <person name="Harder C.B."/>
            <person name="Miyauchi S."/>
            <person name="Viragh M."/>
            <person name="Kuo A."/>
            <person name="Thoen E."/>
            <person name="Andreopoulos B."/>
            <person name="Lu D."/>
            <person name="Skrede I."/>
            <person name="Drula E."/>
            <person name="Henrissat B."/>
            <person name="Morin E."/>
            <person name="Kohler A."/>
            <person name="Barry K."/>
            <person name="LaButti K."/>
            <person name="Morin E."/>
            <person name="Salamov A."/>
            <person name="Lipzen A."/>
            <person name="Mereny Z."/>
            <person name="Hegedus B."/>
            <person name="Baldrian P."/>
            <person name="Stursova M."/>
            <person name="Weitz H."/>
            <person name="Taylor A."/>
            <person name="Grigoriev I.V."/>
            <person name="Nagy L.G."/>
            <person name="Martin F."/>
            <person name="Kauserud H."/>
        </authorList>
    </citation>
    <scope>NUCLEOTIDE SEQUENCE</scope>
    <source>
        <strain evidence="4">CBHHK182m</strain>
    </source>
</reference>
<organism evidence="4 5">
    <name type="scientific">Mycena metata</name>
    <dbReference type="NCBI Taxonomy" id="1033252"/>
    <lineage>
        <taxon>Eukaryota</taxon>
        <taxon>Fungi</taxon>
        <taxon>Dikarya</taxon>
        <taxon>Basidiomycota</taxon>
        <taxon>Agaricomycotina</taxon>
        <taxon>Agaricomycetes</taxon>
        <taxon>Agaricomycetidae</taxon>
        <taxon>Agaricales</taxon>
        <taxon>Marasmiineae</taxon>
        <taxon>Mycenaceae</taxon>
        <taxon>Mycena</taxon>
    </lineage>
</organism>
<sequence>MVVVWFKAQVWIDCAMASFRASQRRKRIPAASGSSLYSHEFSIAQFTRKPEDEELPTFVDRVSQDGRRKNRQQIDLEPSSPIKCARLDALATQIPTVDPPAEPLLPFEFTYERYDVGAALDNFDNDTDAPTRRPKAKALPKGVTPADKSLHDWVPLKRDVFITELTRLFGWGDADKHRCPRCPKEFNEETGNLKDTPPPDIWTILYIHWEAEFFVKVSLADLRLRIQMGHPPHERCSAPERANSEFVVLHTNGIHEVHIDLRGCEHANAAGSPDIQLLRAGWFPATHDRPQTAATVAVLDQFQQETCQAKVMMYDFYGVLEKLTNNVGIKPPDRYREWLRMFREYEHCLLLLYGGRSCALDVTGAAGTKSGALTLDCPACPCPGVNLGEDWMDAPRDKDHLFTLYLALDACFRLKRRLISSELRDPGLGTGWAYMTENGPYREYLRTVTDQKEMNTCSGLAALDYANTKFSRGYATTGVAIFANTDYVAGSVLRHKHPRLRKLISYDIVCIWMKAFKERMEKLPALVRLHVILALFKFVIPKMHIHAHTIACQLLFSLNLILGSAQTDGEGVERPWAAIGGVATSTCDMGPGAWHGVLDFQWSAWNWAKLIGIVATLRRRMDKAVEELARQEEIFEEFLREQAERVPEWKQLVHDFEEDPKKKNPYEIKMQGLTESQVRLQFAQEEALRAESGIPTVHDVGPGKFICIGLELEDKQRRIRVQAALKKANTTEMQINLKTMRTKLSRRVAQFRNLQQTYTLASLQALGEMDIPEEQSSFVFGLSKWNEECGWILLDNLMSNLLVVT</sequence>
<feature type="domain" description="CxC2-like cysteine cluster KDZ transposase-associated" evidence="3">
    <location>
        <begin position="219"/>
        <end position="328"/>
    </location>
</feature>
<feature type="region of interest" description="Disordered" evidence="2">
    <location>
        <begin position="125"/>
        <end position="144"/>
    </location>
</feature>
<evidence type="ECO:0000313" key="4">
    <source>
        <dbReference type="EMBL" id="KAJ7731027.1"/>
    </source>
</evidence>
<dbReference type="Pfam" id="PF18803">
    <property type="entry name" value="CxC2"/>
    <property type="match status" value="1"/>
</dbReference>
<evidence type="ECO:0000256" key="2">
    <source>
        <dbReference type="SAM" id="MobiDB-lite"/>
    </source>
</evidence>
<protein>
    <recommendedName>
        <fullName evidence="3">CxC2-like cysteine cluster KDZ transposase-associated domain-containing protein</fullName>
    </recommendedName>
</protein>
<evidence type="ECO:0000313" key="5">
    <source>
        <dbReference type="Proteomes" id="UP001215598"/>
    </source>
</evidence>
<accession>A0AAD7HZT8</accession>
<proteinExistence type="predicted"/>
<evidence type="ECO:0000256" key="1">
    <source>
        <dbReference type="SAM" id="Coils"/>
    </source>
</evidence>
<evidence type="ECO:0000259" key="3">
    <source>
        <dbReference type="Pfam" id="PF18803"/>
    </source>
</evidence>
<keyword evidence="5" id="KW-1185">Reference proteome</keyword>